<keyword evidence="1" id="KW-1133">Transmembrane helix</keyword>
<dbReference type="EMBL" id="MNCJ02000327">
    <property type="protein sequence ID" value="KAF5779760.1"/>
    <property type="molecule type" value="Genomic_DNA"/>
</dbReference>
<protein>
    <submittedName>
        <fullName evidence="2">NADH:ubiquinone oxidoreductase, NADH-quinone oxidoreductase chain 4</fullName>
    </submittedName>
</protein>
<keyword evidence="3" id="KW-1185">Reference proteome</keyword>
<dbReference type="Gramene" id="mRNA:HanXRQr2_Chr12g0563291">
    <property type="protein sequence ID" value="CDS:HanXRQr2_Chr12g0563291.1"/>
    <property type="gene ID" value="HanXRQr2_Chr12g0563291"/>
</dbReference>
<sequence>MRLVYLDEMGRVAIPMPKIFKMFNSFSIASLALPGMSGFVVEVLVFLGIISYFIIF</sequence>
<feature type="transmembrane region" description="Helical" evidence="1">
    <location>
        <begin position="26"/>
        <end position="55"/>
    </location>
</feature>
<evidence type="ECO:0000313" key="3">
    <source>
        <dbReference type="Proteomes" id="UP000215914"/>
    </source>
</evidence>
<gene>
    <name evidence="2" type="ORF">HanXRQr2_Chr12g0563291</name>
</gene>
<comment type="caution">
    <text evidence="2">The sequence shown here is derived from an EMBL/GenBank/DDBJ whole genome shotgun (WGS) entry which is preliminary data.</text>
</comment>
<organism evidence="2 3">
    <name type="scientific">Helianthus annuus</name>
    <name type="common">Common sunflower</name>
    <dbReference type="NCBI Taxonomy" id="4232"/>
    <lineage>
        <taxon>Eukaryota</taxon>
        <taxon>Viridiplantae</taxon>
        <taxon>Streptophyta</taxon>
        <taxon>Embryophyta</taxon>
        <taxon>Tracheophyta</taxon>
        <taxon>Spermatophyta</taxon>
        <taxon>Magnoliopsida</taxon>
        <taxon>eudicotyledons</taxon>
        <taxon>Gunneridae</taxon>
        <taxon>Pentapetalae</taxon>
        <taxon>asterids</taxon>
        <taxon>campanulids</taxon>
        <taxon>Asterales</taxon>
        <taxon>Asteraceae</taxon>
        <taxon>Asteroideae</taxon>
        <taxon>Heliantheae alliance</taxon>
        <taxon>Heliantheae</taxon>
        <taxon>Helianthus</taxon>
    </lineage>
</organism>
<reference evidence="2" key="1">
    <citation type="journal article" date="2017" name="Nature">
        <title>The sunflower genome provides insights into oil metabolism, flowering and Asterid evolution.</title>
        <authorList>
            <person name="Badouin H."/>
            <person name="Gouzy J."/>
            <person name="Grassa C.J."/>
            <person name="Murat F."/>
            <person name="Staton S.E."/>
            <person name="Cottret L."/>
            <person name="Lelandais-Briere C."/>
            <person name="Owens G.L."/>
            <person name="Carrere S."/>
            <person name="Mayjonade B."/>
            <person name="Legrand L."/>
            <person name="Gill N."/>
            <person name="Kane N.C."/>
            <person name="Bowers J.E."/>
            <person name="Hubner S."/>
            <person name="Bellec A."/>
            <person name="Berard A."/>
            <person name="Berges H."/>
            <person name="Blanchet N."/>
            <person name="Boniface M.C."/>
            <person name="Brunel D."/>
            <person name="Catrice O."/>
            <person name="Chaidir N."/>
            <person name="Claudel C."/>
            <person name="Donnadieu C."/>
            <person name="Faraut T."/>
            <person name="Fievet G."/>
            <person name="Helmstetter N."/>
            <person name="King M."/>
            <person name="Knapp S.J."/>
            <person name="Lai Z."/>
            <person name="Le Paslier M.C."/>
            <person name="Lippi Y."/>
            <person name="Lorenzon L."/>
            <person name="Mandel J.R."/>
            <person name="Marage G."/>
            <person name="Marchand G."/>
            <person name="Marquand E."/>
            <person name="Bret-Mestries E."/>
            <person name="Morien E."/>
            <person name="Nambeesan S."/>
            <person name="Nguyen T."/>
            <person name="Pegot-Espagnet P."/>
            <person name="Pouilly N."/>
            <person name="Raftis F."/>
            <person name="Sallet E."/>
            <person name="Schiex T."/>
            <person name="Thomas J."/>
            <person name="Vandecasteele C."/>
            <person name="Vares D."/>
            <person name="Vear F."/>
            <person name="Vautrin S."/>
            <person name="Crespi M."/>
            <person name="Mangin B."/>
            <person name="Burke J.M."/>
            <person name="Salse J."/>
            <person name="Munos S."/>
            <person name="Vincourt P."/>
            <person name="Rieseberg L.H."/>
            <person name="Langlade N.B."/>
        </authorList>
    </citation>
    <scope>NUCLEOTIDE SEQUENCE</scope>
    <source>
        <tissue evidence="2">Leaves</tissue>
    </source>
</reference>
<dbReference type="AlphaFoldDB" id="A0A9K3HJZ7"/>
<evidence type="ECO:0000256" key="1">
    <source>
        <dbReference type="SAM" id="Phobius"/>
    </source>
</evidence>
<name>A0A9K3HJZ7_HELAN</name>
<accession>A0A9K3HJZ7</accession>
<keyword evidence="1" id="KW-0812">Transmembrane</keyword>
<proteinExistence type="predicted"/>
<reference evidence="2" key="2">
    <citation type="submission" date="2020-06" db="EMBL/GenBank/DDBJ databases">
        <title>Helianthus annuus Genome sequencing and assembly Release 2.</title>
        <authorList>
            <person name="Gouzy J."/>
            <person name="Langlade N."/>
            <person name="Munos S."/>
        </authorList>
    </citation>
    <scope>NUCLEOTIDE SEQUENCE</scope>
    <source>
        <tissue evidence="2">Leaves</tissue>
    </source>
</reference>
<dbReference type="Proteomes" id="UP000215914">
    <property type="component" value="Unassembled WGS sequence"/>
</dbReference>
<evidence type="ECO:0000313" key="2">
    <source>
        <dbReference type="EMBL" id="KAF5779760.1"/>
    </source>
</evidence>
<keyword evidence="1" id="KW-0472">Membrane</keyword>